<reference evidence="3 4" key="1">
    <citation type="journal article" date="2020" name="bioRxiv">
        <title>Whole genome comparisons of ergot fungi reveals the divergence and evolution of species within the genus Claviceps are the result of varying mechanisms driving genome evolution and host range expansion.</title>
        <authorList>
            <person name="Wyka S.A."/>
            <person name="Mondo S.J."/>
            <person name="Liu M."/>
            <person name="Dettman J."/>
            <person name="Nalam V."/>
            <person name="Broders K.D."/>
        </authorList>
    </citation>
    <scope>NUCLEOTIDE SEQUENCE [LARGE SCALE GENOMIC DNA]</scope>
    <source>
        <strain evidence="3 4">CCC 1485</strain>
    </source>
</reference>
<evidence type="ECO:0000313" key="3">
    <source>
        <dbReference type="EMBL" id="KAG5947426.1"/>
    </source>
</evidence>
<sequence length="268" mass="29869">MATTTSTATHGNTTSTPTKAMHPNQTHLQDQIDLLLQHHLILLDQYTDLRAHLSRLQSSTFQDLARANFSAPRGQRFGKDQYDERMRASRRVRLRGGEPVEYCIVRTKDDGGYEEERDARDGKGEEDTQRQNKRREDGKGGRDGNGAENGNGGEDVEEEKNTEGGEDEKGTTEDANDAENGEDKTPRSRKPPNDPLRWFGLLTPTPLRAAQGHATQAVEEVIPRLASVMAEMQHVEIEVRRARKRRAKAEAKAEAEAKTGEDSGRGLN</sequence>
<dbReference type="InterPro" id="IPR040357">
    <property type="entry name" value="Vma22/CCDC115"/>
</dbReference>
<dbReference type="EMBL" id="SRPO01000025">
    <property type="protein sequence ID" value="KAG5947426.1"/>
    <property type="molecule type" value="Genomic_DNA"/>
</dbReference>
<dbReference type="Pfam" id="PF21730">
    <property type="entry name" value="Vma22_CCDC115"/>
    <property type="match status" value="2"/>
</dbReference>
<organism evidence="3 4">
    <name type="scientific">Claviceps pazoutovae</name>
    <dbReference type="NCBI Taxonomy" id="1649127"/>
    <lineage>
        <taxon>Eukaryota</taxon>
        <taxon>Fungi</taxon>
        <taxon>Dikarya</taxon>
        <taxon>Ascomycota</taxon>
        <taxon>Pezizomycotina</taxon>
        <taxon>Sordariomycetes</taxon>
        <taxon>Hypocreomycetidae</taxon>
        <taxon>Hypocreales</taxon>
        <taxon>Clavicipitaceae</taxon>
        <taxon>Claviceps</taxon>
    </lineage>
</organism>
<evidence type="ECO:0000256" key="1">
    <source>
        <dbReference type="ARBA" id="ARBA00093634"/>
    </source>
</evidence>
<dbReference type="GO" id="GO:0051082">
    <property type="term" value="F:unfolded protein binding"/>
    <property type="evidence" value="ECO:0007669"/>
    <property type="project" value="TreeGrafter"/>
</dbReference>
<feature type="region of interest" description="Disordered" evidence="2">
    <location>
        <begin position="248"/>
        <end position="268"/>
    </location>
</feature>
<dbReference type="OrthoDB" id="408631at2759"/>
<dbReference type="PANTHER" id="PTHR31996">
    <property type="entry name" value="COILED-COIL DOMAIN-CONTAINING PROTEIN 115"/>
    <property type="match status" value="1"/>
</dbReference>
<evidence type="ECO:0000256" key="2">
    <source>
        <dbReference type="SAM" id="MobiDB-lite"/>
    </source>
</evidence>
<feature type="region of interest" description="Disordered" evidence="2">
    <location>
        <begin position="110"/>
        <end position="198"/>
    </location>
</feature>
<protein>
    <recommendedName>
        <fullName evidence="1">Vacuolar ATPase assembly protein VMA22</fullName>
    </recommendedName>
</protein>
<dbReference type="PANTHER" id="PTHR31996:SF2">
    <property type="entry name" value="COILED-COIL DOMAIN-CONTAINING PROTEIN 115"/>
    <property type="match status" value="1"/>
</dbReference>
<evidence type="ECO:0000313" key="4">
    <source>
        <dbReference type="Proteomes" id="UP000706124"/>
    </source>
</evidence>
<dbReference type="GO" id="GO:0070072">
    <property type="term" value="P:vacuolar proton-transporting V-type ATPase complex assembly"/>
    <property type="evidence" value="ECO:0007669"/>
    <property type="project" value="InterPro"/>
</dbReference>
<proteinExistence type="predicted"/>
<feature type="region of interest" description="Disordered" evidence="2">
    <location>
        <begin position="1"/>
        <end position="23"/>
    </location>
</feature>
<accession>A0A9P7MIA4</accession>
<dbReference type="Proteomes" id="UP000706124">
    <property type="component" value="Unassembled WGS sequence"/>
</dbReference>
<dbReference type="AlphaFoldDB" id="A0A9P7MIA4"/>
<feature type="compositionally biased region" description="Gly residues" evidence="2">
    <location>
        <begin position="143"/>
        <end position="153"/>
    </location>
</feature>
<comment type="caution">
    <text evidence="3">The sequence shown here is derived from an EMBL/GenBank/DDBJ whole genome shotgun (WGS) entry which is preliminary data.</text>
</comment>
<feature type="compositionally biased region" description="Low complexity" evidence="2">
    <location>
        <begin position="1"/>
        <end position="18"/>
    </location>
</feature>
<dbReference type="GO" id="GO:1990871">
    <property type="term" value="C:Vma12-Vma22 assembly complex"/>
    <property type="evidence" value="ECO:0007669"/>
    <property type="project" value="TreeGrafter"/>
</dbReference>
<name>A0A9P7MIA4_9HYPO</name>
<feature type="compositionally biased region" description="Basic and acidic residues" evidence="2">
    <location>
        <begin position="159"/>
        <end position="172"/>
    </location>
</feature>
<gene>
    <name evidence="3" type="ORF">E4U60_003075</name>
</gene>
<feature type="compositionally biased region" description="Basic and acidic residues" evidence="2">
    <location>
        <begin position="117"/>
        <end position="142"/>
    </location>
</feature>
<keyword evidence="4" id="KW-1185">Reference proteome</keyword>